<feature type="signal peptide" evidence="2">
    <location>
        <begin position="1"/>
        <end position="24"/>
    </location>
</feature>
<dbReference type="EMBL" id="CAXITT010000695">
    <property type="protein sequence ID" value="CAL1545289.1"/>
    <property type="molecule type" value="Genomic_DNA"/>
</dbReference>
<name>A0AAV2IGD7_LYMST</name>
<protein>
    <submittedName>
        <fullName evidence="3">Uncharacterized protein</fullName>
    </submittedName>
</protein>
<evidence type="ECO:0000256" key="2">
    <source>
        <dbReference type="SAM" id="SignalP"/>
    </source>
</evidence>
<dbReference type="Proteomes" id="UP001497497">
    <property type="component" value="Unassembled WGS sequence"/>
</dbReference>
<evidence type="ECO:0000313" key="3">
    <source>
        <dbReference type="EMBL" id="CAL1545289.1"/>
    </source>
</evidence>
<keyword evidence="2" id="KW-0732">Signal</keyword>
<proteinExistence type="predicted"/>
<sequence length="464" mass="50834">MTRINIRMLLSVLGTLLLSQTATAQGPPLDVQDRPGFLLFPLSDPTTPQPAKPAPLDWSSFLSHMFDRSPLYGSAGNGAANKVPAPVVAAPQPSAPTTTTTTLPTTTSTATTTSPPTTTSTSTTTAKINDNRLLNEDGSVNRNRASLMVFATAKPVVADRQPTVNWLDKILNRQPLYNSNQYGVTEGTPTPSTKKPTLTGVYISNSGAVYIGRNPAAATTKPTVPGKVSQEPEPTDLDIHDKPFTGLPEDFFTNKNSSRLRRKRAVARDVANRTQQLGETSGGLSCLVPYQFPPCEYYNRCFHKLHDSCLPRESFLGDEAYRLCETVVEVVKTAESQTLRFYLNQVEECIKYELVNILESPTCDDVTTTISNALLSSNRSSCLYLHGKFCDVVADPPSRRDLALMFSKPTPDRDFMIRLLVNFGQMTSYCKGQGVNIFVTDLMQQVLSSNNTYKIPEPPVLSHS</sequence>
<organism evidence="3 4">
    <name type="scientific">Lymnaea stagnalis</name>
    <name type="common">Great pond snail</name>
    <name type="synonym">Helix stagnalis</name>
    <dbReference type="NCBI Taxonomy" id="6523"/>
    <lineage>
        <taxon>Eukaryota</taxon>
        <taxon>Metazoa</taxon>
        <taxon>Spiralia</taxon>
        <taxon>Lophotrochozoa</taxon>
        <taxon>Mollusca</taxon>
        <taxon>Gastropoda</taxon>
        <taxon>Heterobranchia</taxon>
        <taxon>Euthyneura</taxon>
        <taxon>Panpulmonata</taxon>
        <taxon>Hygrophila</taxon>
        <taxon>Lymnaeoidea</taxon>
        <taxon>Lymnaeidae</taxon>
        <taxon>Lymnaea</taxon>
    </lineage>
</organism>
<dbReference type="AlphaFoldDB" id="A0AAV2IGD7"/>
<feature type="chain" id="PRO_5043359934" evidence="2">
    <location>
        <begin position="25"/>
        <end position="464"/>
    </location>
</feature>
<feature type="region of interest" description="Disordered" evidence="1">
    <location>
        <begin position="87"/>
        <end position="124"/>
    </location>
</feature>
<feature type="compositionally biased region" description="Low complexity" evidence="1">
    <location>
        <begin position="89"/>
        <end position="124"/>
    </location>
</feature>
<evidence type="ECO:0000313" key="4">
    <source>
        <dbReference type="Proteomes" id="UP001497497"/>
    </source>
</evidence>
<accession>A0AAV2IGD7</accession>
<comment type="caution">
    <text evidence="3">The sequence shown here is derived from an EMBL/GenBank/DDBJ whole genome shotgun (WGS) entry which is preliminary data.</text>
</comment>
<reference evidence="3 4" key="1">
    <citation type="submission" date="2024-04" db="EMBL/GenBank/DDBJ databases">
        <authorList>
            <consortium name="Genoscope - CEA"/>
            <person name="William W."/>
        </authorList>
    </citation>
    <scope>NUCLEOTIDE SEQUENCE [LARGE SCALE GENOMIC DNA]</scope>
</reference>
<feature type="region of interest" description="Disordered" evidence="1">
    <location>
        <begin position="217"/>
        <end position="241"/>
    </location>
</feature>
<gene>
    <name evidence="3" type="ORF">GSLYS_00018772001</name>
</gene>
<evidence type="ECO:0000256" key="1">
    <source>
        <dbReference type="SAM" id="MobiDB-lite"/>
    </source>
</evidence>
<keyword evidence="4" id="KW-1185">Reference proteome</keyword>